<sequence>MIEEPHIELRENGQHAHYTFRFN</sequence>
<reference evidence="1" key="1">
    <citation type="submission" date="2014-09" db="EMBL/GenBank/DDBJ databases">
        <authorList>
            <person name="Magalhaes I.L.F."/>
            <person name="Oliveira U."/>
            <person name="Santos F.R."/>
            <person name="Vidigal T.H.D.A."/>
            <person name="Brescovit A.D."/>
            <person name="Santos A.J."/>
        </authorList>
    </citation>
    <scope>NUCLEOTIDE SEQUENCE</scope>
    <source>
        <tissue evidence="1">Shoot tissue taken approximately 20 cm above the soil surface</tissue>
    </source>
</reference>
<accession>A0A0A9GYS9</accession>
<protein>
    <submittedName>
        <fullName evidence="1">Uncharacterized protein</fullName>
    </submittedName>
</protein>
<evidence type="ECO:0000313" key="1">
    <source>
        <dbReference type="EMBL" id="JAE30115.1"/>
    </source>
</evidence>
<proteinExistence type="predicted"/>
<reference evidence="1" key="2">
    <citation type="journal article" date="2015" name="Data Brief">
        <title>Shoot transcriptome of the giant reed, Arundo donax.</title>
        <authorList>
            <person name="Barrero R.A."/>
            <person name="Guerrero F.D."/>
            <person name="Moolhuijzen P."/>
            <person name="Goolsby J.A."/>
            <person name="Tidwell J."/>
            <person name="Bellgard S.E."/>
            <person name="Bellgard M.I."/>
        </authorList>
    </citation>
    <scope>NUCLEOTIDE SEQUENCE</scope>
    <source>
        <tissue evidence="1">Shoot tissue taken approximately 20 cm above the soil surface</tissue>
    </source>
</reference>
<organism evidence="1">
    <name type="scientific">Arundo donax</name>
    <name type="common">Giant reed</name>
    <name type="synonym">Donax arundinaceus</name>
    <dbReference type="NCBI Taxonomy" id="35708"/>
    <lineage>
        <taxon>Eukaryota</taxon>
        <taxon>Viridiplantae</taxon>
        <taxon>Streptophyta</taxon>
        <taxon>Embryophyta</taxon>
        <taxon>Tracheophyta</taxon>
        <taxon>Spermatophyta</taxon>
        <taxon>Magnoliopsida</taxon>
        <taxon>Liliopsida</taxon>
        <taxon>Poales</taxon>
        <taxon>Poaceae</taxon>
        <taxon>PACMAD clade</taxon>
        <taxon>Arundinoideae</taxon>
        <taxon>Arundineae</taxon>
        <taxon>Arundo</taxon>
    </lineage>
</organism>
<dbReference type="AlphaFoldDB" id="A0A0A9GYS9"/>
<name>A0A0A9GYS9_ARUDO</name>
<dbReference type="EMBL" id="GBRH01167781">
    <property type="protein sequence ID" value="JAE30115.1"/>
    <property type="molecule type" value="Transcribed_RNA"/>
</dbReference>